<evidence type="ECO:0000313" key="1">
    <source>
        <dbReference type="EMBL" id="CEP26344.1"/>
    </source>
</evidence>
<accession>A0A068VXA4</accession>
<proteinExistence type="predicted"/>
<dbReference type="AlphaFoldDB" id="A0A068VXA4"/>
<protein>
    <submittedName>
        <fullName evidence="1">Uncharacterized protein</fullName>
    </submittedName>
</protein>
<sequence>MTVDTTTATRGAALSPDQLVTSPLVMMPMLCCGRMLCAC</sequence>
<name>A0A068VXA4_PROFF</name>
<dbReference type="EMBL" id="LM676401">
    <property type="protein sequence ID" value="CEP26344.1"/>
    <property type="molecule type" value="Genomic_DNA"/>
</dbReference>
<gene>
    <name evidence="1" type="ORF">PFCIRM138_06695</name>
</gene>
<reference evidence="1" key="1">
    <citation type="submission" date="2014-08" db="EMBL/GenBank/DDBJ databases">
        <authorList>
            <person name="Falentin Helene"/>
        </authorList>
    </citation>
    <scope>NUCLEOTIDE SEQUENCE</scope>
</reference>
<organism evidence="1">
    <name type="scientific">Propionibacterium freudenreichii subsp. freudenreichii</name>
    <dbReference type="NCBI Taxonomy" id="66712"/>
    <lineage>
        <taxon>Bacteria</taxon>
        <taxon>Bacillati</taxon>
        <taxon>Actinomycetota</taxon>
        <taxon>Actinomycetes</taxon>
        <taxon>Propionibacteriales</taxon>
        <taxon>Propionibacteriaceae</taxon>
        <taxon>Propionibacterium</taxon>
    </lineage>
</organism>